<evidence type="ECO:0000313" key="2">
    <source>
        <dbReference type="Proteomes" id="UP000799764"/>
    </source>
</evidence>
<comment type="caution">
    <text evidence="1">The sequence shown here is derived from an EMBL/GenBank/DDBJ whole genome shotgun (WGS) entry which is preliminary data.</text>
</comment>
<dbReference type="Proteomes" id="UP000799764">
    <property type="component" value="Unassembled WGS sequence"/>
</dbReference>
<organism evidence="1 2">
    <name type="scientific">Karstenula rhodostoma CBS 690.94</name>
    <dbReference type="NCBI Taxonomy" id="1392251"/>
    <lineage>
        <taxon>Eukaryota</taxon>
        <taxon>Fungi</taxon>
        <taxon>Dikarya</taxon>
        <taxon>Ascomycota</taxon>
        <taxon>Pezizomycotina</taxon>
        <taxon>Dothideomycetes</taxon>
        <taxon>Pleosporomycetidae</taxon>
        <taxon>Pleosporales</taxon>
        <taxon>Massarineae</taxon>
        <taxon>Didymosphaeriaceae</taxon>
        <taxon>Karstenula</taxon>
    </lineage>
</organism>
<sequence>MNDYWGTILDVPAETQISNDQFKTRLSGSGKPSILDNGMLSLEHTPAHLVHLVQQNAESLLLRLPPEIRNKIFRYVLAGLRVEVRAFMAAPRLYRVGPSNKCRSPSTNVSLLQVCRQIYNETATLVCSGETLFVATTFSDLKMLHNKLNVAQREALAILRISTPCMIQIDSLKIQLIGMFKGLKKVELCYWEGMVGLAERVKYEQHRGELEVIIAYR</sequence>
<name>A0A9P4UB09_9PLEO</name>
<dbReference type="PANTHER" id="PTHR42085:SF1">
    <property type="entry name" value="F-BOX DOMAIN-CONTAINING PROTEIN"/>
    <property type="match status" value="1"/>
</dbReference>
<proteinExistence type="predicted"/>
<dbReference type="InterPro" id="IPR038883">
    <property type="entry name" value="AN11006-like"/>
</dbReference>
<protein>
    <submittedName>
        <fullName evidence="1">Uncharacterized protein</fullName>
    </submittedName>
</protein>
<dbReference type="PANTHER" id="PTHR42085">
    <property type="entry name" value="F-BOX DOMAIN-CONTAINING PROTEIN"/>
    <property type="match status" value="1"/>
</dbReference>
<dbReference type="EMBL" id="MU001504">
    <property type="protein sequence ID" value="KAF2442627.1"/>
    <property type="molecule type" value="Genomic_DNA"/>
</dbReference>
<reference evidence="1" key="1">
    <citation type="journal article" date="2020" name="Stud. Mycol.">
        <title>101 Dothideomycetes genomes: a test case for predicting lifestyles and emergence of pathogens.</title>
        <authorList>
            <person name="Haridas S."/>
            <person name="Albert R."/>
            <person name="Binder M."/>
            <person name="Bloem J."/>
            <person name="Labutti K."/>
            <person name="Salamov A."/>
            <person name="Andreopoulos B."/>
            <person name="Baker S."/>
            <person name="Barry K."/>
            <person name="Bills G."/>
            <person name="Bluhm B."/>
            <person name="Cannon C."/>
            <person name="Castanera R."/>
            <person name="Culley D."/>
            <person name="Daum C."/>
            <person name="Ezra D."/>
            <person name="Gonzalez J."/>
            <person name="Henrissat B."/>
            <person name="Kuo A."/>
            <person name="Liang C."/>
            <person name="Lipzen A."/>
            <person name="Lutzoni F."/>
            <person name="Magnuson J."/>
            <person name="Mondo S."/>
            <person name="Nolan M."/>
            <person name="Ohm R."/>
            <person name="Pangilinan J."/>
            <person name="Park H.-J."/>
            <person name="Ramirez L."/>
            <person name="Alfaro M."/>
            <person name="Sun H."/>
            <person name="Tritt A."/>
            <person name="Yoshinaga Y."/>
            <person name="Zwiers L.-H."/>
            <person name="Turgeon B."/>
            <person name="Goodwin S."/>
            <person name="Spatafora J."/>
            <person name="Crous P."/>
            <person name="Grigoriev I."/>
        </authorList>
    </citation>
    <scope>NUCLEOTIDE SEQUENCE</scope>
    <source>
        <strain evidence="1">CBS 690.94</strain>
    </source>
</reference>
<gene>
    <name evidence="1" type="ORF">P171DRAFT_497565</name>
</gene>
<dbReference type="OrthoDB" id="5413827at2759"/>
<accession>A0A9P4UB09</accession>
<evidence type="ECO:0000313" key="1">
    <source>
        <dbReference type="EMBL" id="KAF2442627.1"/>
    </source>
</evidence>
<keyword evidence="2" id="KW-1185">Reference proteome</keyword>
<dbReference type="AlphaFoldDB" id="A0A9P4UB09"/>